<reference evidence="1" key="1">
    <citation type="journal article" date="2015" name="Nature">
        <title>Complex archaea that bridge the gap between prokaryotes and eukaryotes.</title>
        <authorList>
            <person name="Spang A."/>
            <person name="Saw J.H."/>
            <person name="Jorgensen S.L."/>
            <person name="Zaremba-Niedzwiedzka K."/>
            <person name="Martijn J."/>
            <person name="Lind A.E."/>
            <person name="van Eijk R."/>
            <person name="Schleper C."/>
            <person name="Guy L."/>
            <person name="Ettema T.J."/>
        </authorList>
    </citation>
    <scope>NUCLEOTIDE SEQUENCE</scope>
</reference>
<dbReference type="Gene3D" id="1.20.120.20">
    <property type="entry name" value="Apolipoprotein"/>
    <property type="match status" value="1"/>
</dbReference>
<comment type="caution">
    <text evidence="1">The sequence shown here is derived from an EMBL/GenBank/DDBJ whole genome shotgun (WGS) entry which is preliminary data.</text>
</comment>
<protein>
    <submittedName>
        <fullName evidence="1">Uncharacterized protein</fullName>
    </submittedName>
</protein>
<accession>A0A0F9TWL5</accession>
<name>A0A0F9TWL5_9ZZZZ</name>
<dbReference type="EMBL" id="LAZR01000965">
    <property type="protein sequence ID" value="KKN53556.1"/>
    <property type="molecule type" value="Genomic_DNA"/>
</dbReference>
<evidence type="ECO:0000313" key="1">
    <source>
        <dbReference type="EMBL" id="KKN53556.1"/>
    </source>
</evidence>
<organism evidence="1">
    <name type="scientific">marine sediment metagenome</name>
    <dbReference type="NCBI Taxonomy" id="412755"/>
    <lineage>
        <taxon>unclassified sequences</taxon>
        <taxon>metagenomes</taxon>
        <taxon>ecological metagenomes</taxon>
    </lineage>
</organism>
<proteinExistence type="predicted"/>
<sequence length="158" mass="18153">MALKYIVYAFFATASFMLTVPVQADSTDLSVDQLKQETQELDEALQDYGADQKNQAEDSINRVLSTLDARISELQKELSENWDDMSETARKRAQESLASLHEQRERVQDWYDELKASSASAWEQAKKGFSDAYKALSEQWNETERDLTLEQEKKSQSI</sequence>
<gene>
    <name evidence="1" type="ORF">LCGC14_0601140</name>
</gene>
<dbReference type="SUPFAM" id="SSF58113">
    <property type="entry name" value="Apolipoprotein A-I"/>
    <property type="match status" value="1"/>
</dbReference>
<dbReference type="AlphaFoldDB" id="A0A0F9TWL5"/>